<feature type="signal peptide" evidence="1">
    <location>
        <begin position="1"/>
        <end position="27"/>
    </location>
</feature>
<name>A0A183DPK1_9BILA</name>
<feature type="chain" id="PRO_5043138819" evidence="1">
    <location>
        <begin position="28"/>
        <end position="125"/>
    </location>
</feature>
<keyword evidence="1" id="KW-0732">Signal</keyword>
<proteinExistence type="predicted"/>
<evidence type="ECO:0000313" key="4">
    <source>
        <dbReference type="WBParaSite" id="GPUH_0001065501-mRNA-1"/>
    </source>
</evidence>
<sequence length="125" mass="14235">MPSAKCGQSYLLACLLVHLELVSDLSTNNFLNTFRRFISRRGIPKIVYSDQATTFQYASKVLTEGGFYERIIGMAKNCFRRCICRRILVLKSFAVLFYEVEAVLNSRPLVVMAVISSTFQITSYN</sequence>
<dbReference type="PANTHER" id="PTHR47331:SF6">
    <property type="entry name" value="DOUBLECORTIN DOMAIN-CONTAINING PROTEIN"/>
    <property type="match status" value="1"/>
</dbReference>
<dbReference type="Proteomes" id="UP000271098">
    <property type="component" value="Unassembled WGS sequence"/>
</dbReference>
<dbReference type="EMBL" id="UYRT01078076">
    <property type="protein sequence ID" value="VDN17722.1"/>
    <property type="molecule type" value="Genomic_DNA"/>
</dbReference>
<dbReference type="GO" id="GO:0003676">
    <property type="term" value="F:nucleic acid binding"/>
    <property type="evidence" value="ECO:0007669"/>
    <property type="project" value="InterPro"/>
</dbReference>
<gene>
    <name evidence="2" type="ORF">GPUH_LOCUS10642</name>
</gene>
<dbReference type="SUPFAM" id="SSF53098">
    <property type="entry name" value="Ribonuclease H-like"/>
    <property type="match status" value="1"/>
</dbReference>
<dbReference type="OrthoDB" id="5871277at2759"/>
<dbReference type="AlphaFoldDB" id="A0A183DPK1"/>
<dbReference type="Gene3D" id="3.30.420.10">
    <property type="entry name" value="Ribonuclease H-like superfamily/Ribonuclease H"/>
    <property type="match status" value="1"/>
</dbReference>
<organism evidence="4">
    <name type="scientific">Gongylonema pulchrum</name>
    <dbReference type="NCBI Taxonomy" id="637853"/>
    <lineage>
        <taxon>Eukaryota</taxon>
        <taxon>Metazoa</taxon>
        <taxon>Ecdysozoa</taxon>
        <taxon>Nematoda</taxon>
        <taxon>Chromadorea</taxon>
        <taxon>Rhabditida</taxon>
        <taxon>Spirurina</taxon>
        <taxon>Spiruromorpha</taxon>
        <taxon>Spiruroidea</taxon>
        <taxon>Gongylonematidae</taxon>
        <taxon>Gongylonema</taxon>
    </lineage>
</organism>
<evidence type="ECO:0000313" key="3">
    <source>
        <dbReference type="Proteomes" id="UP000271098"/>
    </source>
</evidence>
<dbReference type="WBParaSite" id="GPUH_0001065501-mRNA-1">
    <property type="protein sequence ID" value="GPUH_0001065501-mRNA-1"/>
    <property type="gene ID" value="GPUH_0001065501"/>
</dbReference>
<reference evidence="4" key="1">
    <citation type="submission" date="2016-06" db="UniProtKB">
        <authorList>
            <consortium name="WormBaseParasite"/>
        </authorList>
    </citation>
    <scope>IDENTIFICATION</scope>
</reference>
<keyword evidence="3" id="KW-1185">Reference proteome</keyword>
<accession>A0A183DPK1</accession>
<protein>
    <submittedName>
        <fullName evidence="4">Integrase catalytic domain-containing protein</fullName>
    </submittedName>
</protein>
<dbReference type="InterPro" id="IPR036397">
    <property type="entry name" value="RNaseH_sf"/>
</dbReference>
<dbReference type="InterPro" id="IPR012337">
    <property type="entry name" value="RNaseH-like_sf"/>
</dbReference>
<reference evidence="2 3" key="2">
    <citation type="submission" date="2018-11" db="EMBL/GenBank/DDBJ databases">
        <authorList>
            <consortium name="Pathogen Informatics"/>
        </authorList>
    </citation>
    <scope>NUCLEOTIDE SEQUENCE [LARGE SCALE GENOMIC DNA]</scope>
</reference>
<evidence type="ECO:0000313" key="2">
    <source>
        <dbReference type="EMBL" id="VDN17722.1"/>
    </source>
</evidence>
<dbReference type="PANTHER" id="PTHR47331">
    <property type="entry name" value="PHD-TYPE DOMAIN-CONTAINING PROTEIN"/>
    <property type="match status" value="1"/>
</dbReference>
<evidence type="ECO:0000256" key="1">
    <source>
        <dbReference type="SAM" id="SignalP"/>
    </source>
</evidence>